<accession>A0ABV9FKP6</accession>
<evidence type="ECO:0000259" key="6">
    <source>
        <dbReference type="Pfam" id="PF07992"/>
    </source>
</evidence>
<feature type="domain" description="FAD/NAD(P)-binding" evidence="6">
    <location>
        <begin position="5"/>
        <end position="316"/>
    </location>
</feature>
<name>A0ABV9FKP6_9NOCA</name>
<organism evidence="7 8">
    <name type="scientific">Rhodococcus kronopolitis</name>
    <dbReference type="NCBI Taxonomy" id="1460226"/>
    <lineage>
        <taxon>Bacteria</taxon>
        <taxon>Bacillati</taxon>
        <taxon>Actinomycetota</taxon>
        <taxon>Actinomycetes</taxon>
        <taxon>Mycobacteriales</taxon>
        <taxon>Nocardiaceae</taxon>
        <taxon>Rhodococcus</taxon>
    </lineage>
</organism>
<keyword evidence="8" id="KW-1185">Reference proteome</keyword>
<evidence type="ECO:0000313" key="7">
    <source>
        <dbReference type="EMBL" id="MFC4602616.1"/>
    </source>
</evidence>
<dbReference type="InterPro" id="IPR023753">
    <property type="entry name" value="FAD/NAD-binding_dom"/>
</dbReference>
<dbReference type="EC" id="1.6.5.-" evidence="7"/>
<keyword evidence="5 7" id="KW-0560">Oxidoreductase</keyword>
<evidence type="ECO:0000313" key="8">
    <source>
        <dbReference type="Proteomes" id="UP001595914"/>
    </source>
</evidence>
<evidence type="ECO:0000256" key="3">
    <source>
        <dbReference type="ARBA" id="ARBA00022630"/>
    </source>
</evidence>
<dbReference type="PANTHER" id="PTHR42913">
    <property type="entry name" value="APOPTOSIS-INDUCING FACTOR 1"/>
    <property type="match status" value="1"/>
</dbReference>
<comment type="cofactor">
    <cofactor evidence="1">
        <name>FAD</name>
        <dbReference type="ChEBI" id="CHEBI:57692"/>
    </cofactor>
</comment>
<dbReference type="Gene3D" id="3.50.50.100">
    <property type="match status" value="1"/>
</dbReference>
<dbReference type="Proteomes" id="UP001595914">
    <property type="component" value="Unassembled WGS sequence"/>
</dbReference>
<dbReference type="InterPro" id="IPR036188">
    <property type="entry name" value="FAD/NAD-bd_sf"/>
</dbReference>
<evidence type="ECO:0000256" key="2">
    <source>
        <dbReference type="ARBA" id="ARBA00005272"/>
    </source>
</evidence>
<proteinExistence type="inferred from homology"/>
<evidence type="ECO:0000256" key="5">
    <source>
        <dbReference type="ARBA" id="ARBA00023002"/>
    </source>
</evidence>
<comment type="similarity">
    <text evidence="2">Belongs to the NADH dehydrogenase family.</text>
</comment>
<evidence type="ECO:0000256" key="4">
    <source>
        <dbReference type="ARBA" id="ARBA00022827"/>
    </source>
</evidence>
<sequence>MAPKRILILGGGFAGLWSAAGAVRKLDKLGLGPDVARVTLVNRDGFHGIRVRNYEPDIASARVPLAGVLDPIGVDLVQGEVTAIDTSGRCVTVASASGPRILTYDRMVFALGSELARPPVPGLAEHAFDVDTYDHAVRLTAHLDSLADAERYPGQFTAVVVGAGLTGIETATELPGRLRRVLDRAGRTDPVRVILADHNPRLGSDMGESARPAIDGALAELGIEAWPGTEITSIGPTGVRLGTGTVVPAGTVIWCAGMRASPLTRLFAVELDSVGRLPVDEFLRLPGRPGVLAAGDAARATVDAGRPSVMSCQHGRPMGRIAGHNVVADLFGVPMIALRIAWYVTVLDLGPAGAVYTEGWDRRVVTTGAAAKATKQTINRRRIYPPPGGDRAAILAAAAPLVQEPPTA</sequence>
<evidence type="ECO:0000256" key="1">
    <source>
        <dbReference type="ARBA" id="ARBA00001974"/>
    </source>
</evidence>
<keyword evidence="3" id="KW-0285">Flavoprotein</keyword>
<keyword evidence="4" id="KW-0274">FAD</keyword>
<dbReference type="EMBL" id="JBHSFO010000001">
    <property type="protein sequence ID" value="MFC4602616.1"/>
    <property type="molecule type" value="Genomic_DNA"/>
</dbReference>
<dbReference type="GO" id="GO:0016491">
    <property type="term" value="F:oxidoreductase activity"/>
    <property type="evidence" value="ECO:0007669"/>
    <property type="project" value="UniProtKB-KW"/>
</dbReference>
<protein>
    <submittedName>
        <fullName evidence="7">NAD(P)/FAD-dependent oxidoreductase</fullName>
        <ecNumber evidence="7">1.6.5.-</ecNumber>
    </submittedName>
</protein>
<dbReference type="RefSeq" id="WP_378413894.1">
    <property type="nucleotide sequence ID" value="NZ_JBHSFO010000001.1"/>
</dbReference>
<reference evidence="8" key="1">
    <citation type="journal article" date="2019" name="Int. J. Syst. Evol. Microbiol.">
        <title>The Global Catalogue of Microorganisms (GCM) 10K type strain sequencing project: providing services to taxonomists for standard genome sequencing and annotation.</title>
        <authorList>
            <consortium name="The Broad Institute Genomics Platform"/>
            <consortium name="The Broad Institute Genome Sequencing Center for Infectious Disease"/>
            <person name="Wu L."/>
            <person name="Ma J."/>
        </authorList>
    </citation>
    <scope>NUCLEOTIDE SEQUENCE [LARGE SCALE GENOMIC DNA]</scope>
    <source>
        <strain evidence="8">CCUG 54520</strain>
    </source>
</reference>
<gene>
    <name evidence="7" type="ORF">ACFO6S_02805</name>
</gene>
<dbReference type="PRINTS" id="PR00368">
    <property type="entry name" value="FADPNR"/>
</dbReference>
<dbReference type="PANTHER" id="PTHR42913:SF3">
    <property type="entry name" value="64 KDA MITOCHONDRIAL NADH DEHYDROGENASE (EUROFUNG)"/>
    <property type="match status" value="1"/>
</dbReference>
<comment type="caution">
    <text evidence="7">The sequence shown here is derived from an EMBL/GenBank/DDBJ whole genome shotgun (WGS) entry which is preliminary data.</text>
</comment>
<dbReference type="InterPro" id="IPR051169">
    <property type="entry name" value="NADH-Q_oxidoreductase"/>
</dbReference>
<dbReference type="Pfam" id="PF07992">
    <property type="entry name" value="Pyr_redox_2"/>
    <property type="match status" value="1"/>
</dbReference>
<dbReference type="SUPFAM" id="SSF51905">
    <property type="entry name" value="FAD/NAD(P)-binding domain"/>
    <property type="match status" value="1"/>
</dbReference>